<keyword evidence="3 12" id="KW-0812">Transmembrane</keyword>
<comment type="caution">
    <text evidence="13">The sequence shown here is derived from an EMBL/GenBank/DDBJ whole genome shotgun (WGS) entry which is preliminary data.</text>
</comment>
<keyword evidence="4 10" id="KW-0479">Metal-binding</keyword>
<sequence length="541" mass="59690">MELVGLTSDTSTIPLLCCLITLFVSLLFFIRCRRGPSDDSAAVNGKARLPPGPPALVFLAKFLALRRSIFDLAPLLRDLHARHGPVISVRLFGTLVFVADRRLAHRALVRDGATFADRPPLVDPDPLFSAGDINTAPYGPYWRLVRRNLAADALHRARVGLFAPARRWACDSLVAGLLRAARGQGDGPSSEETGAVTVRPLLRRAMFELLAYMCFGARLGQGELDEIEALERHVLASFTSFPVFAFLPPLTKRLFRKRWAAHVAVRRRLDELFIPLIHAARRRGDADEDRPPCYAESLLALRVADEGDRPLTDAEMVSLCSEFLNAGTDTTVTLVEWIMAELVNNPDVQAKVYEEVTGGNPELDVAGNLQALPYLRAVVLEGLRLHPPAHFLIPHGMRSDAEIGGYTVPKGAEVNFMVAEIGRDEAVWTAAREFRPERFLDGGEGRGVDITGSREIRMMPFGAGRRMCPGYALGTHHAEYFVARMVSELQWLPGADGEAVDMAETVDFTTVMKHPLRARIIPRNQTNTCSLEEQSSTEGNL</sequence>
<keyword evidence="8 11" id="KW-0503">Monooxygenase</keyword>
<evidence type="ECO:0008006" key="15">
    <source>
        <dbReference type="Google" id="ProtNLM"/>
    </source>
</evidence>
<dbReference type="InterPro" id="IPR051103">
    <property type="entry name" value="Plant_metabolite_P450s"/>
</dbReference>
<dbReference type="PRINTS" id="PR00463">
    <property type="entry name" value="EP450I"/>
</dbReference>
<dbReference type="PANTHER" id="PTHR24298:SF892">
    <property type="entry name" value="CYTOCHROME P450 89A2"/>
    <property type="match status" value="1"/>
</dbReference>
<evidence type="ECO:0000256" key="12">
    <source>
        <dbReference type="SAM" id="Phobius"/>
    </source>
</evidence>
<proteinExistence type="inferred from homology"/>
<evidence type="ECO:0000256" key="11">
    <source>
        <dbReference type="RuleBase" id="RU000461"/>
    </source>
</evidence>
<dbReference type="GO" id="GO:0016020">
    <property type="term" value="C:membrane"/>
    <property type="evidence" value="ECO:0007669"/>
    <property type="project" value="UniProtKB-SubCell"/>
</dbReference>
<organism evidence="13 14">
    <name type="scientific">Panicum virgatum</name>
    <name type="common">Blackwell switchgrass</name>
    <dbReference type="NCBI Taxonomy" id="38727"/>
    <lineage>
        <taxon>Eukaryota</taxon>
        <taxon>Viridiplantae</taxon>
        <taxon>Streptophyta</taxon>
        <taxon>Embryophyta</taxon>
        <taxon>Tracheophyta</taxon>
        <taxon>Spermatophyta</taxon>
        <taxon>Magnoliopsida</taxon>
        <taxon>Liliopsida</taxon>
        <taxon>Poales</taxon>
        <taxon>Poaceae</taxon>
        <taxon>PACMAD clade</taxon>
        <taxon>Panicoideae</taxon>
        <taxon>Panicodae</taxon>
        <taxon>Paniceae</taxon>
        <taxon>Panicinae</taxon>
        <taxon>Panicum</taxon>
        <taxon>Panicum sect. Hiantes</taxon>
    </lineage>
</organism>
<dbReference type="PANTHER" id="PTHR24298">
    <property type="entry name" value="FLAVONOID 3'-MONOOXYGENASE-RELATED"/>
    <property type="match status" value="1"/>
</dbReference>
<accession>A0A8T0RPB9</accession>
<dbReference type="EMBL" id="CM029046">
    <property type="protein sequence ID" value="KAG2587070.1"/>
    <property type="molecule type" value="Genomic_DNA"/>
</dbReference>
<evidence type="ECO:0000256" key="2">
    <source>
        <dbReference type="ARBA" id="ARBA00022617"/>
    </source>
</evidence>
<keyword evidence="9 12" id="KW-0472">Membrane</keyword>
<evidence type="ECO:0000256" key="7">
    <source>
        <dbReference type="ARBA" id="ARBA00023004"/>
    </source>
</evidence>
<name>A0A8T0RPB9_PANVG</name>
<protein>
    <recommendedName>
        <fullName evidence="15">Cytochrome P450 89A2</fullName>
    </recommendedName>
</protein>
<evidence type="ECO:0000256" key="8">
    <source>
        <dbReference type="ARBA" id="ARBA00023033"/>
    </source>
</evidence>
<dbReference type="Pfam" id="PF00067">
    <property type="entry name" value="p450"/>
    <property type="match status" value="1"/>
</dbReference>
<dbReference type="InterPro" id="IPR001128">
    <property type="entry name" value="Cyt_P450"/>
</dbReference>
<evidence type="ECO:0000256" key="1">
    <source>
        <dbReference type="ARBA" id="ARBA00004167"/>
    </source>
</evidence>
<dbReference type="CDD" id="cd11075">
    <property type="entry name" value="CYP77_89"/>
    <property type="match status" value="1"/>
</dbReference>
<dbReference type="GO" id="GO:0016709">
    <property type="term" value="F:oxidoreductase activity, acting on paired donors, with incorporation or reduction of molecular oxygen, NAD(P)H as one donor, and incorporation of one atom of oxygen"/>
    <property type="evidence" value="ECO:0007669"/>
    <property type="project" value="TreeGrafter"/>
</dbReference>
<feature type="binding site" description="axial binding residue" evidence="10">
    <location>
        <position position="468"/>
    </location>
    <ligand>
        <name>heme</name>
        <dbReference type="ChEBI" id="CHEBI:30413"/>
    </ligand>
    <ligandPart>
        <name>Fe</name>
        <dbReference type="ChEBI" id="CHEBI:18248"/>
    </ligandPart>
</feature>
<evidence type="ECO:0000256" key="10">
    <source>
        <dbReference type="PIRSR" id="PIRSR602401-1"/>
    </source>
</evidence>
<dbReference type="SUPFAM" id="SSF48264">
    <property type="entry name" value="Cytochrome P450"/>
    <property type="match status" value="1"/>
</dbReference>
<dbReference type="InterPro" id="IPR036396">
    <property type="entry name" value="Cyt_P450_sf"/>
</dbReference>
<dbReference type="FunFam" id="1.10.630.10:FF:000012">
    <property type="entry name" value="Cytochrome P450 family protein"/>
    <property type="match status" value="1"/>
</dbReference>
<evidence type="ECO:0000256" key="3">
    <source>
        <dbReference type="ARBA" id="ARBA00022692"/>
    </source>
</evidence>
<evidence type="ECO:0000313" key="13">
    <source>
        <dbReference type="EMBL" id="KAG2587070.1"/>
    </source>
</evidence>
<keyword evidence="5 12" id="KW-1133">Transmembrane helix</keyword>
<comment type="cofactor">
    <cofactor evidence="10">
        <name>heme</name>
        <dbReference type="ChEBI" id="CHEBI:30413"/>
    </cofactor>
</comment>
<dbReference type="GO" id="GO:0020037">
    <property type="term" value="F:heme binding"/>
    <property type="evidence" value="ECO:0007669"/>
    <property type="project" value="InterPro"/>
</dbReference>
<reference evidence="13" key="1">
    <citation type="submission" date="2020-05" db="EMBL/GenBank/DDBJ databases">
        <title>WGS assembly of Panicum virgatum.</title>
        <authorList>
            <person name="Lovell J.T."/>
            <person name="Jenkins J."/>
            <person name="Shu S."/>
            <person name="Juenger T.E."/>
            <person name="Schmutz J."/>
        </authorList>
    </citation>
    <scope>NUCLEOTIDE SEQUENCE</scope>
    <source>
        <strain evidence="13">AP13</strain>
    </source>
</reference>
<evidence type="ECO:0000256" key="5">
    <source>
        <dbReference type="ARBA" id="ARBA00022989"/>
    </source>
</evidence>
<dbReference type="PRINTS" id="PR00385">
    <property type="entry name" value="P450"/>
</dbReference>
<evidence type="ECO:0000256" key="4">
    <source>
        <dbReference type="ARBA" id="ARBA00022723"/>
    </source>
</evidence>
<dbReference type="Gene3D" id="1.10.630.10">
    <property type="entry name" value="Cytochrome P450"/>
    <property type="match status" value="1"/>
</dbReference>
<dbReference type="InterPro" id="IPR002401">
    <property type="entry name" value="Cyt_P450_E_grp-I"/>
</dbReference>
<gene>
    <name evidence="13" type="ORF">PVAP13_5NG071900</name>
</gene>
<keyword evidence="7 10" id="KW-0408">Iron</keyword>
<keyword evidence="2 10" id="KW-0349">Heme</keyword>
<evidence type="ECO:0000313" key="14">
    <source>
        <dbReference type="Proteomes" id="UP000823388"/>
    </source>
</evidence>
<evidence type="ECO:0000256" key="9">
    <source>
        <dbReference type="ARBA" id="ARBA00023136"/>
    </source>
</evidence>
<evidence type="ECO:0000256" key="6">
    <source>
        <dbReference type="ARBA" id="ARBA00023002"/>
    </source>
</evidence>
<dbReference type="GO" id="GO:0005506">
    <property type="term" value="F:iron ion binding"/>
    <property type="evidence" value="ECO:0007669"/>
    <property type="project" value="InterPro"/>
</dbReference>
<dbReference type="OrthoDB" id="2789670at2759"/>
<dbReference type="InterPro" id="IPR017972">
    <property type="entry name" value="Cyt_P450_CS"/>
</dbReference>
<dbReference type="PROSITE" id="PS00086">
    <property type="entry name" value="CYTOCHROME_P450"/>
    <property type="match status" value="1"/>
</dbReference>
<comment type="subcellular location">
    <subcellularLocation>
        <location evidence="1">Membrane</location>
        <topology evidence="1">Single-pass membrane protein</topology>
    </subcellularLocation>
</comment>
<comment type="similarity">
    <text evidence="11">Belongs to the cytochrome P450 family.</text>
</comment>
<dbReference type="AlphaFoldDB" id="A0A8T0RPB9"/>
<dbReference type="Proteomes" id="UP000823388">
    <property type="component" value="Chromosome 5N"/>
</dbReference>
<keyword evidence="14" id="KW-1185">Reference proteome</keyword>
<keyword evidence="6 11" id="KW-0560">Oxidoreductase</keyword>
<feature type="transmembrane region" description="Helical" evidence="12">
    <location>
        <begin position="12"/>
        <end position="30"/>
    </location>
</feature>